<proteinExistence type="predicted"/>
<reference evidence="2" key="1">
    <citation type="submission" date="2016-10" db="EMBL/GenBank/DDBJ databases">
        <authorList>
            <person name="Varghese N."/>
            <person name="Submissions S."/>
        </authorList>
    </citation>
    <scope>NUCLEOTIDE SEQUENCE [LARGE SCALE GENOMIC DNA]</scope>
    <source>
        <strain evidence="2">CGMCC 4.3568</strain>
    </source>
</reference>
<dbReference type="OrthoDB" id="9826511at2"/>
<gene>
    <name evidence="1" type="ORF">SAMN05216266_11179</name>
</gene>
<evidence type="ECO:0000313" key="2">
    <source>
        <dbReference type="Proteomes" id="UP000243799"/>
    </source>
</evidence>
<dbReference type="EMBL" id="FOKG01000011">
    <property type="protein sequence ID" value="SFB43276.1"/>
    <property type="molecule type" value="Genomic_DNA"/>
</dbReference>
<dbReference type="Proteomes" id="UP000243799">
    <property type="component" value="Unassembled WGS sequence"/>
</dbReference>
<keyword evidence="2" id="KW-1185">Reference proteome</keyword>
<sequence>MDERDADPVSGNNEPSSLDRRDMLRLGLLTAGGLATFGGGSLLAGGVAEAGTSYNMFRGATSQSNDSNFSNSPELVTYSATHVRGGLWVHNGDLGTVENGSYSAPFHRGDWGHNVRRVRVRSRKSFRQPMSVVVTGRTLWYDPKGGQTIGGVRRSTNGGLKIMVGHHSNDYNYVILLIRESGYITISREYGHEYTRLANVHYPTPIETYRTFKISWHDDRISVYRRMASDNSDDRLIVRTAAGSAPSVVNGVTYNNKPIGMYLDGAGVRMSRLTVWQG</sequence>
<organism evidence="1 2">
    <name type="scientific">Amycolatopsis marina</name>
    <dbReference type="NCBI Taxonomy" id="490629"/>
    <lineage>
        <taxon>Bacteria</taxon>
        <taxon>Bacillati</taxon>
        <taxon>Actinomycetota</taxon>
        <taxon>Actinomycetes</taxon>
        <taxon>Pseudonocardiales</taxon>
        <taxon>Pseudonocardiaceae</taxon>
        <taxon>Amycolatopsis</taxon>
    </lineage>
</organism>
<name>A0A1I1B0W5_9PSEU</name>
<dbReference type="PROSITE" id="PS51318">
    <property type="entry name" value="TAT"/>
    <property type="match status" value="1"/>
</dbReference>
<dbReference type="AlphaFoldDB" id="A0A1I1B0W5"/>
<accession>A0A1I1B0W5</accession>
<evidence type="ECO:0000313" key="1">
    <source>
        <dbReference type="EMBL" id="SFB43276.1"/>
    </source>
</evidence>
<protein>
    <submittedName>
        <fullName evidence="1">Uncharacterized protein</fullName>
    </submittedName>
</protein>
<dbReference type="InterPro" id="IPR006311">
    <property type="entry name" value="TAT_signal"/>
</dbReference>
<dbReference type="RefSeq" id="WP_091674566.1">
    <property type="nucleotide sequence ID" value="NZ_FOKG01000011.1"/>
</dbReference>